<dbReference type="Gene3D" id="3.40.630.30">
    <property type="match status" value="1"/>
</dbReference>
<protein>
    <recommendedName>
        <fullName evidence="1">N-acetyltransferase domain-containing protein</fullName>
    </recommendedName>
</protein>
<evidence type="ECO:0000313" key="3">
    <source>
        <dbReference type="Proteomes" id="UP000050482"/>
    </source>
</evidence>
<accession>A0A0P9C6U7</accession>
<dbReference type="InterPro" id="IPR000182">
    <property type="entry name" value="GNAT_dom"/>
</dbReference>
<dbReference type="PATRIC" id="fig|471514.4.peg.1809"/>
<dbReference type="Pfam" id="PF00583">
    <property type="entry name" value="Acetyltransf_1"/>
    <property type="match status" value="1"/>
</dbReference>
<dbReference type="AlphaFoldDB" id="A0A0P9C6U7"/>
<evidence type="ECO:0000259" key="1">
    <source>
        <dbReference type="PROSITE" id="PS51186"/>
    </source>
</evidence>
<dbReference type="GO" id="GO:0016747">
    <property type="term" value="F:acyltransferase activity, transferring groups other than amino-acyl groups"/>
    <property type="evidence" value="ECO:0007669"/>
    <property type="project" value="InterPro"/>
</dbReference>
<dbReference type="CDD" id="cd04301">
    <property type="entry name" value="NAT_SF"/>
    <property type="match status" value="1"/>
</dbReference>
<keyword evidence="3" id="KW-1185">Reference proteome</keyword>
<reference evidence="2 3" key="1">
    <citation type="submission" date="2015-09" db="EMBL/GenBank/DDBJ databases">
        <title>Draft genome sequence of Alicyclobacillus ferrooxydans DSM 22381.</title>
        <authorList>
            <person name="Hemp J."/>
        </authorList>
    </citation>
    <scope>NUCLEOTIDE SEQUENCE [LARGE SCALE GENOMIC DNA]</scope>
    <source>
        <strain evidence="2 3">TC-34</strain>
    </source>
</reference>
<name>A0A0P9C6U7_9BACL</name>
<sequence>MLDVLSLYDQDERQYAEQPGMRHEVAAGVVRLVDTVSTYSTVIYSCLTTDDADQVIQREALYFKQLAHTVEWKLFSHDAPHDLGERLLSKGFSAEEPESIMVLQLDQAPPSLLAEAPFEIRRVTDLDGLKDVARVWTMNDHRVALLAELGHLLLHHPEYLSVYVAYDNGVPVSTARVHFPNRSAFASLWGGETVPSHRKRGYYTALLALRVQEAVRRGYRFLTIDAGQMSRPIVEEHGFRLLTSSQPYVLSPKG</sequence>
<dbReference type="OrthoDB" id="164800at2"/>
<organism evidence="2 3">
    <name type="scientific">Alicyclobacillus ferrooxydans</name>
    <dbReference type="NCBI Taxonomy" id="471514"/>
    <lineage>
        <taxon>Bacteria</taxon>
        <taxon>Bacillati</taxon>
        <taxon>Bacillota</taxon>
        <taxon>Bacilli</taxon>
        <taxon>Bacillales</taxon>
        <taxon>Alicyclobacillaceae</taxon>
        <taxon>Alicyclobacillus</taxon>
    </lineage>
</organism>
<dbReference type="STRING" id="471514.AN477_21510"/>
<dbReference type="SUPFAM" id="SSF55729">
    <property type="entry name" value="Acyl-CoA N-acyltransferases (Nat)"/>
    <property type="match status" value="1"/>
</dbReference>
<dbReference type="PROSITE" id="PS51186">
    <property type="entry name" value="GNAT"/>
    <property type="match status" value="1"/>
</dbReference>
<feature type="domain" description="N-acetyltransferase" evidence="1">
    <location>
        <begin position="118"/>
        <end position="254"/>
    </location>
</feature>
<dbReference type="RefSeq" id="WP_054971233.1">
    <property type="nucleotide sequence ID" value="NZ_LJCO01000096.1"/>
</dbReference>
<evidence type="ECO:0000313" key="2">
    <source>
        <dbReference type="EMBL" id="KPV40866.1"/>
    </source>
</evidence>
<dbReference type="Proteomes" id="UP000050482">
    <property type="component" value="Unassembled WGS sequence"/>
</dbReference>
<dbReference type="InterPro" id="IPR016181">
    <property type="entry name" value="Acyl_CoA_acyltransferase"/>
</dbReference>
<comment type="caution">
    <text evidence="2">The sequence shown here is derived from an EMBL/GenBank/DDBJ whole genome shotgun (WGS) entry which is preliminary data.</text>
</comment>
<dbReference type="EMBL" id="LJCO01000096">
    <property type="protein sequence ID" value="KPV40866.1"/>
    <property type="molecule type" value="Genomic_DNA"/>
</dbReference>
<gene>
    <name evidence="2" type="ORF">AN477_21510</name>
</gene>
<proteinExistence type="predicted"/>